<organism evidence="2 3">
    <name type="scientific">Hyaloperonospora brassicae</name>
    <name type="common">Brassica downy mildew</name>
    <name type="synonym">Peronospora brassicae</name>
    <dbReference type="NCBI Taxonomy" id="162125"/>
    <lineage>
        <taxon>Eukaryota</taxon>
        <taxon>Sar</taxon>
        <taxon>Stramenopiles</taxon>
        <taxon>Oomycota</taxon>
        <taxon>Peronosporomycetes</taxon>
        <taxon>Peronosporales</taxon>
        <taxon>Peronosporaceae</taxon>
        <taxon>Hyaloperonospora</taxon>
    </lineage>
</organism>
<keyword evidence="3" id="KW-1185">Reference proteome</keyword>
<name>A0AAV0V4P0_HYABA</name>
<gene>
    <name evidence="2" type="ORF">HBR001_LOCUS9392</name>
</gene>
<evidence type="ECO:0008006" key="4">
    <source>
        <dbReference type="Google" id="ProtNLM"/>
    </source>
</evidence>
<evidence type="ECO:0000256" key="1">
    <source>
        <dbReference type="SAM" id="MobiDB-lite"/>
    </source>
</evidence>
<evidence type="ECO:0000313" key="3">
    <source>
        <dbReference type="Proteomes" id="UP001162031"/>
    </source>
</evidence>
<feature type="region of interest" description="Disordered" evidence="1">
    <location>
        <begin position="122"/>
        <end position="153"/>
    </location>
</feature>
<protein>
    <recommendedName>
        <fullName evidence="4">RxLR effector candidate protein</fullName>
    </recommendedName>
</protein>
<dbReference type="AlphaFoldDB" id="A0AAV0V4P0"/>
<comment type="caution">
    <text evidence="2">The sequence shown here is derived from an EMBL/GenBank/DDBJ whole genome shotgun (WGS) entry which is preliminary data.</text>
</comment>
<accession>A0AAV0V4P0</accession>
<dbReference type="Proteomes" id="UP001162031">
    <property type="component" value="Unassembled WGS sequence"/>
</dbReference>
<reference evidence="2" key="1">
    <citation type="submission" date="2022-12" db="EMBL/GenBank/DDBJ databases">
        <authorList>
            <person name="Webb A."/>
        </authorList>
    </citation>
    <scope>NUCLEOTIDE SEQUENCE</scope>
    <source>
        <strain evidence="2">Hp1</strain>
    </source>
</reference>
<evidence type="ECO:0000313" key="2">
    <source>
        <dbReference type="EMBL" id="CAI5743268.1"/>
    </source>
</evidence>
<sequence>MPLKWFRHSPDCSALEDELVPSTMKDATSTHKAKWGKSSTHRLHRSHSQGPGLCALMGLTGSTSHDDLHAAATGATEDDQRRLLYQAKTRRRFTIHGFTSHSKQSDLERRCCSTSLASSSQVPMAKSLDRTQSYSSRGGHGRSPRLLPMNTPRQTAHPSIIFIDCPP</sequence>
<dbReference type="EMBL" id="CANTFL010001487">
    <property type="protein sequence ID" value="CAI5743268.1"/>
    <property type="molecule type" value="Genomic_DNA"/>
</dbReference>
<proteinExistence type="predicted"/>